<protein>
    <recommendedName>
        <fullName evidence="3">Fibronectin type-III domain-containing protein</fullName>
    </recommendedName>
</protein>
<dbReference type="RefSeq" id="WP_345005018.1">
    <property type="nucleotide sequence ID" value="NZ_BAABCY010000033.1"/>
</dbReference>
<name>A0ABP6XB40_9FLAO</name>
<evidence type="ECO:0008006" key="3">
    <source>
        <dbReference type="Google" id="ProtNLM"/>
    </source>
</evidence>
<accession>A0ABP6XB40</accession>
<keyword evidence="2" id="KW-1185">Reference proteome</keyword>
<dbReference type="Proteomes" id="UP001500954">
    <property type="component" value="Unassembled WGS sequence"/>
</dbReference>
<evidence type="ECO:0000313" key="1">
    <source>
        <dbReference type="EMBL" id="GAA3563326.1"/>
    </source>
</evidence>
<reference evidence="2" key="1">
    <citation type="journal article" date="2019" name="Int. J. Syst. Evol. Microbiol.">
        <title>The Global Catalogue of Microorganisms (GCM) 10K type strain sequencing project: providing services to taxonomists for standard genome sequencing and annotation.</title>
        <authorList>
            <consortium name="The Broad Institute Genomics Platform"/>
            <consortium name="The Broad Institute Genome Sequencing Center for Infectious Disease"/>
            <person name="Wu L."/>
            <person name="Ma J."/>
        </authorList>
    </citation>
    <scope>NUCLEOTIDE SEQUENCE [LARGE SCALE GENOMIC DNA]</scope>
    <source>
        <strain evidence="2">JCM 17111</strain>
    </source>
</reference>
<dbReference type="InterPro" id="IPR036116">
    <property type="entry name" value="FN3_sf"/>
</dbReference>
<gene>
    <name evidence="1" type="ORF">GCM10022395_12420</name>
</gene>
<evidence type="ECO:0000313" key="2">
    <source>
        <dbReference type="Proteomes" id="UP001500954"/>
    </source>
</evidence>
<organism evidence="1 2">
    <name type="scientific">Snuella lapsa</name>
    <dbReference type="NCBI Taxonomy" id="870481"/>
    <lineage>
        <taxon>Bacteria</taxon>
        <taxon>Pseudomonadati</taxon>
        <taxon>Bacteroidota</taxon>
        <taxon>Flavobacteriia</taxon>
        <taxon>Flavobacteriales</taxon>
        <taxon>Flavobacteriaceae</taxon>
        <taxon>Snuella</taxon>
    </lineage>
</organism>
<dbReference type="InterPro" id="IPR013783">
    <property type="entry name" value="Ig-like_fold"/>
</dbReference>
<dbReference type="PROSITE" id="PS51257">
    <property type="entry name" value="PROKAR_LIPOPROTEIN"/>
    <property type="match status" value="1"/>
</dbReference>
<dbReference type="EMBL" id="BAABCY010000033">
    <property type="protein sequence ID" value="GAA3563326.1"/>
    <property type="molecule type" value="Genomic_DNA"/>
</dbReference>
<sequence>MRKLIYIGIVLLAVSCSSGGDSSEEKKASNPEKAVLVFPENNSECLEGQIINSQKSTVNFKWSKANSTDSYDISIKNLNDQTVKLHTTTNTSLNVEIDRGTPYSWYVVSKSKKSTTTAKSDTWKFYNAGEGVTEHAPFPAETVEPLNGAEVTASGGGITLKWSANDLDNNISSYTIYFGETTMPEIHQSDITSSQLDNVAVISGKIYYWKVKTTDEEGNTSMSDVFSFKVN</sequence>
<dbReference type="SUPFAM" id="SSF49265">
    <property type="entry name" value="Fibronectin type III"/>
    <property type="match status" value="1"/>
</dbReference>
<comment type="caution">
    <text evidence="1">The sequence shown here is derived from an EMBL/GenBank/DDBJ whole genome shotgun (WGS) entry which is preliminary data.</text>
</comment>
<dbReference type="Gene3D" id="2.60.40.10">
    <property type="entry name" value="Immunoglobulins"/>
    <property type="match status" value="1"/>
</dbReference>
<proteinExistence type="predicted"/>